<dbReference type="InterPro" id="IPR027417">
    <property type="entry name" value="P-loop_NTPase"/>
</dbReference>
<dbReference type="OrthoDB" id="9791543at2"/>
<evidence type="ECO:0000256" key="1">
    <source>
        <dbReference type="SAM" id="MobiDB-lite"/>
    </source>
</evidence>
<dbReference type="Pfam" id="PF13671">
    <property type="entry name" value="AAA_33"/>
    <property type="match status" value="1"/>
</dbReference>
<dbReference type="RefSeq" id="WP_141517389.1">
    <property type="nucleotide sequence ID" value="NZ_VICE01000032.1"/>
</dbReference>
<dbReference type="EMBL" id="VICE01000032">
    <property type="protein sequence ID" value="TQD50774.1"/>
    <property type="molecule type" value="Genomic_DNA"/>
</dbReference>
<reference evidence="2 3" key="1">
    <citation type="submission" date="2019-06" db="EMBL/GenBank/DDBJ databases">
        <title>Lysobacter alkalisoli sp. nov. isolated from saline soil.</title>
        <authorList>
            <person name="Sun J.-Q."/>
            <person name="Xu L."/>
        </authorList>
    </citation>
    <scope>NUCLEOTIDE SEQUENCE [LARGE SCALE GENOMIC DNA]</scope>
    <source>
        <strain evidence="2 3">JCM 31130</strain>
    </source>
</reference>
<feature type="region of interest" description="Disordered" evidence="1">
    <location>
        <begin position="203"/>
        <end position="227"/>
    </location>
</feature>
<sequence>MTERPVLFVLAGVNGAGKSSVGGHLLRQAGMEWFNPDSFARELVAGSGCDPAEANAIAWREGMRRLDLAMATGSDHAFETTLGGRTVPAAIRAAADTHDVLMWFCGLSSPALHVARVKARVAAGGHDIPEAKIHERYPAALRNLIALMPRIAHLLVFDNSVEAAPGEAIPDPLKVAEMRGGRLVWPTTLKALRQTPDWAKPLLEAAMGPPPANAGADPAPRGGKRRG</sequence>
<evidence type="ECO:0000313" key="2">
    <source>
        <dbReference type="EMBL" id="TQD50774.1"/>
    </source>
</evidence>
<dbReference type="Proteomes" id="UP000318212">
    <property type="component" value="Unassembled WGS sequence"/>
</dbReference>
<comment type="caution">
    <text evidence="2">The sequence shown here is derived from an EMBL/GenBank/DDBJ whole genome shotgun (WGS) entry which is preliminary data.</text>
</comment>
<accession>A0A508AQL2</accession>
<protein>
    <recommendedName>
        <fullName evidence="4">UDP-N-acetylglucosamine kinase</fullName>
    </recommendedName>
</protein>
<gene>
    <name evidence="2" type="ORF">FKV25_03375</name>
</gene>
<dbReference type="Gene3D" id="3.40.50.300">
    <property type="entry name" value="P-loop containing nucleotide triphosphate hydrolases"/>
    <property type="match status" value="1"/>
</dbReference>
<dbReference type="SUPFAM" id="SSF52540">
    <property type="entry name" value="P-loop containing nucleoside triphosphate hydrolases"/>
    <property type="match status" value="1"/>
</dbReference>
<dbReference type="PANTHER" id="PTHR39206">
    <property type="entry name" value="SLL8004 PROTEIN"/>
    <property type="match status" value="1"/>
</dbReference>
<dbReference type="PANTHER" id="PTHR39206:SF1">
    <property type="entry name" value="SLL8004 PROTEIN"/>
    <property type="match status" value="1"/>
</dbReference>
<keyword evidence="3" id="KW-1185">Reference proteome</keyword>
<organism evidence="2 3">
    <name type="scientific">Marilutibacter aestuarii</name>
    <dbReference type="NCBI Taxonomy" id="1706195"/>
    <lineage>
        <taxon>Bacteria</taxon>
        <taxon>Pseudomonadati</taxon>
        <taxon>Pseudomonadota</taxon>
        <taxon>Gammaproteobacteria</taxon>
        <taxon>Lysobacterales</taxon>
        <taxon>Lysobacteraceae</taxon>
        <taxon>Marilutibacter</taxon>
    </lineage>
</organism>
<name>A0A508AQL2_9GAMM</name>
<proteinExistence type="predicted"/>
<evidence type="ECO:0008006" key="4">
    <source>
        <dbReference type="Google" id="ProtNLM"/>
    </source>
</evidence>
<dbReference type="AlphaFoldDB" id="A0A508AQL2"/>
<evidence type="ECO:0000313" key="3">
    <source>
        <dbReference type="Proteomes" id="UP000318212"/>
    </source>
</evidence>